<dbReference type="GeneID" id="123430902"/>
<keyword evidence="3" id="KW-1185">Reference proteome</keyword>
<accession>A0A8I7B3Z2</accession>
<proteinExistence type="predicted"/>
<dbReference type="SMR" id="A0A8I7B3Z2"/>
<dbReference type="RefSeq" id="XP_044970669.1">
    <property type="nucleotide sequence ID" value="XM_045114734.1"/>
</dbReference>
<dbReference type="EnsemblPlants" id="HORVU.MOREX.r3.2HG0199100.1">
    <property type="protein sequence ID" value="HORVU.MOREX.r3.2HG0199100.1.CDS1"/>
    <property type="gene ID" value="HORVU.MOREX.r3.2HG0199100"/>
</dbReference>
<feature type="compositionally biased region" description="Pro residues" evidence="1">
    <location>
        <begin position="198"/>
        <end position="219"/>
    </location>
</feature>
<dbReference type="Proteomes" id="UP000011116">
    <property type="component" value="Chromosome 2H"/>
</dbReference>
<evidence type="ECO:0000313" key="2">
    <source>
        <dbReference type="EnsemblPlants" id="HORVU.MOREX.r3.2HG0199100.1.CDS1"/>
    </source>
</evidence>
<dbReference type="PANTHER" id="PTHR36036:SF1">
    <property type="entry name" value="PROLINE-RICH FAMILY PROTEIN"/>
    <property type="match status" value="1"/>
</dbReference>
<gene>
    <name evidence="2" type="primary">LOC123430902</name>
</gene>
<feature type="region of interest" description="Disordered" evidence="1">
    <location>
        <begin position="136"/>
        <end position="219"/>
    </location>
</feature>
<dbReference type="InterPro" id="IPR040277">
    <property type="entry name" value="Os04g0629400-like"/>
</dbReference>
<name>A0A8I7B3Z2_HORVV</name>
<dbReference type="OrthoDB" id="694970at2759"/>
<dbReference type="Gramene" id="HORVU.MOREX.r3.2HG0199100.1">
    <property type="protein sequence ID" value="HORVU.MOREX.r3.2HG0199100.1.CDS1"/>
    <property type="gene ID" value="HORVU.MOREX.r3.2HG0199100"/>
</dbReference>
<dbReference type="AlphaFoldDB" id="A0A8I7B3Z2"/>
<evidence type="ECO:0000313" key="3">
    <source>
        <dbReference type="Proteomes" id="UP000011116"/>
    </source>
</evidence>
<feature type="compositionally biased region" description="Low complexity" evidence="1">
    <location>
        <begin position="141"/>
        <end position="155"/>
    </location>
</feature>
<protein>
    <submittedName>
        <fullName evidence="2">Uncharacterized protein</fullName>
    </submittedName>
</protein>
<dbReference type="PANTHER" id="PTHR36036">
    <property type="entry name" value="PROLINE-RICH FAMILY PROTEIN"/>
    <property type="match status" value="1"/>
</dbReference>
<dbReference type="OMA" id="PPNFFPN"/>
<feature type="region of interest" description="Disordered" evidence="1">
    <location>
        <begin position="98"/>
        <end position="119"/>
    </location>
</feature>
<reference evidence="2" key="2">
    <citation type="submission" date="2020-10" db="EMBL/GenBank/DDBJ databases">
        <authorList>
            <person name="Scholz U."/>
            <person name="Mascher M."/>
            <person name="Fiebig A."/>
        </authorList>
    </citation>
    <scope>NUCLEOTIDE SEQUENCE [LARGE SCALE GENOMIC DNA]</scope>
    <source>
        <strain evidence="2">cv. Morex</strain>
    </source>
</reference>
<dbReference type="Gramene" id="HORVU.MOREX.r2.2HG0165390.1">
    <property type="protein sequence ID" value="HORVU.MOREX.r2.2HG0165390.1.CDS.1"/>
    <property type="gene ID" value="HORVU.MOREX.r2.2HG0165390"/>
</dbReference>
<sequence>MCCYVGKATKIFLCLVTALLLAGLVLGFGLARRTLWGGQKAEPACRWPRCQQQQRPPQQPLYGADPLPVAGTTAPPSNPLTEPAVAVFPGLASSTAAPPATASVPNFGPPRPFPGAASNTAVPPAVTSVPNFGPPSPFPGAASTTAVPPASASVANIGPPSPFPGAASSTAVPPATASVPNLGPPSPFPGAASSTAVPPAPHIGPPTPFPVGPGPSSHP</sequence>
<evidence type="ECO:0000256" key="1">
    <source>
        <dbReference type="SAM" id="MobiDB-lite"/>
    </source>
</evidence>
<dbReference type="KEGG" id="hvg:123430902"/>
<reference evidence="3" key="1">
    <citation type="journal article" date="2012" name="Nature">
        <title>A physical, genetic and functional sequence assembly of the barley genome.</title>
        <authorList>
            <consortium name="The International Barley Genome Sequencing Consortium"/>
            <person name="Mayer K.F."/>
            <person name="Waugh R."/>
            <person name="Brown J.W."/>
            <person name="Schulman A."/>
            <person name="Langridge P."/>
            <person name="Platzer M."/>
            <person name="Fincher G.B."/>
            <person name="Muehlbauer G.J."/>
            <person name="Sato K."/>
            <person name="Close T.J."/>
            <person name="Wise R.P."/>
            <person name="Stein N."/>
        </authorList>
    </citation>
    <scope>NUCLEOTIDE SEQUENCE [LARGE SCALE GENOMIC DNA]</scope>
    <source>
        <strain evidence="3">cv. Morex</strain>
    </source>
</reference>
<organism evidence="2 3">
    <name type="scientific">Hordeum vulgare subsp. vulgare</name>
    <name type="common">Domesticated barley</name>
    <dbReference type="NCBI Taxonomy" id="112509"/>
    <lineage>
        <taxon>Eukaryota</taxon>
        <taxon>Viridiplantae</taxon>
        <taxon>Streptophyta</taxon>
        <taxon>Embryophyta</taxon>
        <taxon>Tracheophyta</taxon>
        <taxon>Spermatophyta</taxon>
        <taxon>Magnoliopsida</taxon>
        <taxon>Liliopsida</taxon>
        <taxon>Poales</taxon>
        <taxon>Poaceae</taxon>
        <taxon>BOP clade</taxon>
        <taxon>Pooideae</taxon>
        <taxon>Triticodae</taxon>
        <taxon>Triticeae</taxon>
        <taxon>Hordeinae</taxon>
        <taxon>Hordeum</taxon>
    </lineage>
</organism>
<feature type="compositionally biased region" description="Low complexity" evidence="1">
    <location>
        <begin position="164"/>
        <end position="180"/>
    </location>
</feature>
<reference evidence="2" key="3">
    <citation type="submission" date="2022-01" db="UniProtKB">
        <authorList>
            <consortium name="EnsemblPlants"/>
        </authorList>
    </citation>
    <scope>IDENTIFICATION</scope>
    <source>
        <strain evidence="2">subsp. vulgare</strain>
    </source>
</reference>